<evidence type="ECO:0000256" key="2">
    <source>
        <dbReference type="ARBA" id="ARBA00023043"/>
    </source>
</evidence>
<reference evidence="4 5" key="1">
    <citation type="submission" date="2016-11" db="EMBL/GenBank/DDBJ databases">
        <title>The macronuclear genome of Stentor coeruleus: a giant cell with tiny introns.</title>
        <authorList>
            <person name="Slabodnick M."/>
            <person name="Ruby J.G."/>
            <person name="Reiff S.B."/>
            <person name="Swart E.C."/>
            <person name="Gosai S."/>
            <person name="Prabakaran S."/>
            <person name="Witkowska E."/>
            <person name="Larue G.E."/>
            <person name="Fisher S."/>
            <person name="Freeman R.M."/>
            <person name="Gunawardena J."/>
            <person name="Chu W."/>
            <person name="Stover N.A."/>
            <person name="Gregory B.D."/>
            <person name="Nowacki M."/>
            <person name="Derisi J."/>
            <person name="Roy S.W."/>
            <person name="Marshall W.F."/>
            <person name="Sood P."/>
        </authorList>
    </citation>
    <scope>NUCLEOTIDE SEQUENCE [LARGE SCALE GENOMIC DNA]</scope>
    <source>
        <strain evidence="4">WM001</strain>
    </source>
</reference>
<dbReference type="OrthoDB" id="10266001at2759"/>
<dbReference type="AlphaFoldDB" id="A0A1R2BL08"/>
<feature type="repeat" description="ANK" evidence="3">
    <location>
        <begin position="74"/>
        <end position="106"/>
    </location>
</feature>
<feature type="repeat" description="ANK" evidence="3">
    <location>
        <begin position="41"/>
        <end position="73"/>
    </location>
</feature>
<dbReference type="Gene3D" id="1.25.40.20">
    <property type="entry name" value="Ankyrin repeat-containing domain"/>
    <property type="match status" value="1"/>
</dbReference>
<keyword evidence="1" id="KW-0677">Repeat</keyword>
<dbReference type="Pfam" id="PF12796">
    <property type="entry name" value="Ank_2"/>
    <property type="match status" value="1"/>
</dbReference>
<keyword evidence="5" id="KW-1185">Reference proteome</keyword>
<dbReference type="SUPFAM" id="SSF48403">
    <property type="entry name" value="Ankyrin repeat"/>
    <property type="match status" value="1"/>
</dbReference>
<proteinExistence type="predicted"/>
<evidence type="ECO:0000313" key="4">
    <source>
        <dbReference type="EMBL" id="OMJ77420.1"/>
    </source>
</evidence>
<dbReference type="PROSITE" id="PS50297">
    <property type="entry name" value="ANK_REP_REGION"/>
    <property type="match status" value="1"/>
</dbReference>
<dbReference type="PANTHER" id="PTHR24198">
    <property type="entry name" value="ANKYRIN REPEAT AND PROTEIN KINASE DOMAIN-CONTAINING PROTEIN"/>
    <property type="match status" value="1"/>
</dbReference>
<evidence type="ECO:0000313" key="5">
    <source>
        <dbReference type="Proteomes" id="UP000187209"/>
    </source>
</evidence>
<organism evidence="4 5">
    <name type="scientific">Stentor coeruleus</name>
    <dbReference type="NCBI Taxonomy" id="5963"/>
    <lineage>
        <taxon>Eukaryota</taxon>
        <taxon>Sar</taxon>
        <taxon>Alveolata</taxon>
        <taxon>Ciliophora</taxon>
        <taxon>Postciliodesmatophora</taxon>
        <taxon>Heterotrichea</taxon>
        <taxon>Heterotrichida</taxon>
        <taxon>Stentoridae</taxon>
        <taxon>Stentor</taxon>
    </lineage>
</organism>
<dbReference type="Proteomes" id="UP000187209">
    <property type="component" value="Unassembled WGS sequence"/>
</dbReference>
<sequence length="116" mass="13439">MGNLFAKEKNDPKIEGLYLAMKGEKNVDISADDREFRTEAQEWSLLHLAVWFLNIEMIKKLINLGFDLNLRDIHGDTPLHLAAYQNNKEIYEYLINQGADDKVKNKEDKTPGEMFP</sequence>
<dbReference type="EMBL" id="MPUH01000576">
    <property type="protein sequence ID" value="OMJ77420.1"/>
    <property type="molecule type" value="Genomic_DNA"/>
</dbReference>
<gene>
    <name evidence="4" type="ORF">SteCoe_22978</name>
</gene>
<dbReference type="PANTHER" id="PTHR24198:SF165">
    <property type="entry name" value="ANKYRIN REPEAT-CONTAINING PROTEIN-RELATED"/>
    <property type="match status" value="1"/>
</dbReference>
<dbReference type="PROSITE" id="PS50088">
    <property type="entry name" value="ANK_REPEAT"/>
    <property type="match status" value="2"/>
</dbReference>
<evidence type="ECO:0000256" key="1">
    <source>
        <dbReference type="ARBA" id="ARBA00022737"/>
    </source>
</evidence>
<protein>
    <submittedName>
        <fullName evidence="4">Uncharacterized protein</fullName>
    </submittedName>
</protein>
<keyword evidence="2 3" id="KW-0040">ANK repeat</keyword>
<accession>A0A1R2BL08</accession>
<dbReference type="InterPro" id="IPR002110">
    <property type="entry name" value="Ankyrin_rpt"/>
</dbReference>
<name>A0A1R2BL08_9CILI</name>
<dbReference type="InterPro" id="IPR036770">
    <property type="entry name" value="Ankyrin_rpt-contain_sf"/>
</dbReference>
<evidence type="ECO:0000256" key="3">
    <source>
        <dbReference type="PROSITE-ProRule" id="PRU00023"/>
    </source>
</evidence>
<dbReference type="SMART" id="SM00248">
    <property type="entry name" value="ANK"/>
    <property type="match status" value="2"/>
</dbReference>
<comment type="caution">
    <text evidence="4">The sequence shown here is derived from an EMBL/GenBank/DDBJ whole genome shotgun (WGS) entry which is preliminary data.</text>
</comment>